<proteinExistence type="predicted"/>
<gene>
    <name evidence="2" type="ORF">DZ858_06450</name>
</gene>
<evidence type="ECO:0000313" key="3">
    <source>
        <dbReference type="Proteomes" id="UP000261082"/>
    </source>
</evidence>
<dbReference type="EMBL" id="QVID01000001">
    <property type="protein sequence ID" value="RFN59692.1"/>
    <property type="molecule type" value="Genomic_DNA"/>
</dbReference>
<dbReference type="SUPFAM" id="SSF160574">
    <property type="entry name" value="BT0923-like"/>
    <property type="match status" value="1"/>
</dbReference>
<keyword evidence="1" id="KW-0732">Signal</keyword>
<name>A0A3E1QC50_9FLAO</name>
<dbReference type="Gene3D" id="3.10.450.360">
    <property type="match status" value="1"/>
</dbReference>
<dbReference type="RefSeq" id="WP_117158753.1">
    <property type="nucleotide sequence ID" value="NZ_QVID01000001.1"/>
</dbReference>
<accession>A0A3E1QC50</accession>
<dbReference type="AlphaFoldDB" id="A0A3E1QC50"/>
<protein>
    <submittedName>
        <fullName evidence="2">Uncharacterized protein</fullName>
    </submittedName>
</protein>
<evidence type="ECO:0000313" key="2">
    <source>
        <dbReference type="EMBL" id="RFN59692.1"/>
    </source>
</evidence>
<comment type="caution">
    <text evidence="2">The sequence shown here is derived from an EMBL/GenBank/DDBJ whole genome shotgun (WGS) entry which is preliminary data.</text>
</comment>
<keyword evidence="3" id="KW-1185">Reference proteome</keyword>
<organism evidence="2 3">
    <name type="scientific">Marixanthomonas ophiurae</name>
    <dbReference type="NCBI Taxonomy" id="387659"/>
    <lineage>
        <taxon>Bacteria</taxon>
        <taxon>Pseudomonadati</taxon>
        <taxon>Bacteroidota</taxon>
        <taxon>Flavobacteriia</taxon>
        <taxon>Flavobacteriales</taxon>
        <taxon>Flavobacteriaceae</taxon>
        <taxon>Marixanthomonas</taxon>
    </lineage>
</organism>
<evidence type="ECO:0000256" key="1">
    <source>
        <dbReference type="SAM" id="SignalP"/>
    </source>
</evidence>
<dbReference type="OrthoDB" id="668160at2"/>
<dbReference type="Proteomes" id="UP000261082">
    <property type="component" value="Unassembled WGS sequence"/>
</dbReference>
<sequence>MKTLIISAFLCLSVTILSAQEIMELDATKLTYAPNSSSVLQDGDSFTYTVSERFNGQFAEDPIAFMNAHFDIQKVIDASKNKNYDSYLVTFKSSNGYLQADFNNKGSLLKTYQNFNNVILPLALRKEMHNTYKGWTLVKTKYNAKTKGDLLVKALYRVKLENGNQRQNLKIDARDQGIGVAVN</sequence>
<reference evidence="2 3" key="1">
    <citation type="journal article" date="2007" name="Int. J. Syst. Evol. Microbiol.">
        <title>Marixanthomonas ophiurae gen. nov., sp. nov., a marine bacterium of the family Flavobacteriaceae isolated from a deep-sea brittle star.</title>
        <authorList>
            <person name="Romanenko L.A."/>
            <person name="Uchino M."/>
            <person name="Frolova G.M."/>
            <person name="Mikhailov V.V."/>
        </authorList>
    </citation>
    <scope>NUCLEOTIDE SEQUENCE [LARGE SCALE GENOMIC DNA]</scope>
    <source>
        <strain evidence="2 3">KMM 3046</strain>
    </source>
</reference>
<feature type="signal peptide" evidence="1">
    <location>
        <begin position="1"/>
        <end position="19"/>
    </location>
</feature>
<feature type="chain" id="PRO_5017809956" evidence="1">
    <location>
        <begin position="20"/>
        <end position="183"/>
    </location>
</feature>